<accession>A0A6A6ZUW4</accession>
<dbReference type="AlphaFoldDB" id="A0A6A6ZUW4"/>
<reference evidence="1" key="1">
    <citation type="journal article" date="2020" name="Stud. Mycol.">
        <title>101 Dothideomycetes genomes: a test case for predicting lifestyles and emergence of pathogens.</title>
        <authorList>
            <person name="Haridas S."/>
            <person name="Albert R."/>
            <person name="Binder M."/>
            <person name="Bloem J."/>
            <person name="Labutti K."/>
            <person name="Salamov A."/>
            <person name="Andreopoulos B."/>
            <person name="Baker S."/>
            <person name="Barry K."/>
            <person name="Bills G."/>
            <person name="Bluhm B."/>
            <person name="Cannon C."/>
            <person name="Castanera R."/>
            <person name="Culley D."/>
            <person name="Daum C."/>
            <person name="Ezra D."/>
            <person name="Gonzalez J."/>
            <person name="Henrissat B."/>
            <person name="Kuo A."/>
            <person name="Liang C."/>
            <person name="Lipzen A."/>
            <person name="Lutzoni F."/>
            <person name="Magnuson J."/>
            <person name="Mondo S."/>
            <person name="Nolan M."/>
            <person name="Ohm R."/>
            <person name="Pangilinan J."/>
            <person name="Park H.-J."/>
            <person name="Ramirez L."/>
            <person name="Alfaro M."/>
            <person name="Sun H."/>
            <person name="Tritt A."/>
            <person name="Yoshinaga Y."/>
            <person name="Zwiers L.-H."/>
            <person name="Turgeon B."/>
            <person name="Goodwin S."/>
            <person name="Spatafora J."/>
            <person name="Crous P."/>
            <person name="Grigoriev I."/>
        </authorList>
    </citation>
    <scope>NUCLEOTIDE SEQUENCE</scope>
    <source>
        <strain evidence="1">CBS 113818</strain>
    </source>
</reference>
<dbReference type="EMBL" id="MU006229">
    <property type="protein sequence ID" value="KAF2824633.1"/>
    <property type="molecule type" value="Genomic_DNA"/>
</dbReference>
<dbReference type="OrthoDB" id="3801236at2759"/>
<gene>
    <name evidence="1" type="ORF">CC86DRAFT_407799</name>
</gene>
<evidence type="ECO:0000313" key="2">
    <source>
        <dbReference type="Proteomes" id="UP000799424"/>
    </source>
</evidence>
<keyword evidence="2" id="KW-1185">Reference proteome</keyword>
<evidence type="ECO:0000313" key="1">
    <source>
        <dbReference type="EMBL" id="KAF2824633.1"/>
    </source>
</evidence>
<protein>
    <submittedName>
        <fullName evidence="1">Uncharacterized protein</fullName>
    </submittedName>
</protein>
<name>A0A6A6ZUW4_9PLEO</name>
<sequence>MTPTGKATEALAATAMPSLPLLTTTTSEPEIIDLKTPMAFPPSSEVLVTCSSAIKLEMQPDSHVLISATTPTTPTASTSMTISPSRDFGDVFLRGWKSLPEEIKLHVLSFRLVHDAPISYDDGRYNKMHNDFTLGPELRNHLAMGPDIARIAYEVFFKENIFEIDVRFTAMSQSSRSFRLPQSHDRKLIRRLSIRITNLSDWEFIRKVITGENLFPNVNEVCVLFTWVKAPHVAVVDALHFKPIIVTCKGSIRVVNRRNPHYEQDPRVLEADRVIRRQILFTKSR</sequence>
<proteinExistence type="predicted"/>
<organism evidence="1 2">
    <name type="scientific">Ophiobolus disseminans</name>
    <dbReference type="NCBI Taxonomy" id="1469910"/>
    <lineage>
        <taxon>Eukaryota</taxon>
        <taxon>Fungi</taxon>
        <taxon>Dikarya</taxon>
        <taxon>Ascomycota</taxon>
        <taxon>Pezizomycotina</taxon>
        <taxon>Dothideomycetes</taxon>
        <taxon>Pleosporomycetidae</taxon>
        <taxon>Pleosporales</taxon>
        <taxon>Pleosporineae</taxon>
        <taxon>Phaeosphaeriaceae</taxon>
        <taxon>Ophiobolus</taxon>
    </lineage>
</organism>
<dbReference type="Proteomes" id="UP000799424">
    <property type="component" value="Unassembled WGS sequence"/>
</dbReference>